<evidence type="ECO:0000256" key="8">
    <source>
        <dbReference type="SAM" id="SignalP"/>
    </source>
</evidence>
<comment type="caution">
    <text evidence="10">The sequence shown here is derived from an EMBL/GenBank/DDBJ whole genome shotgun (WGS) entry which is preliminary data.</text>
</comment>
<keyword evidence="11" id="KW-1185">Reference proteome</keyword>
<dbReference type="InterPro" id="IPR050131">
    <property type="entry name" value="Peptidase_S8_subtilisin-like"/>
</dbReference>
<dbReference type="Gene3D" id="2.60.40.10">
    <property type="entry name" value="Immunoglobulins"/>
    <property type="match status" value="1"/>
</dbReference>
<accession>A0ABX9MUC8</accession>
<evidence type="ECO:0000256" key="4">
    <source>
        <dbReference type="ARBA" id="ARBA00022825"/>
    </source>
</evidence>
<feature type="active site" description="Charge relay system" evidence="5">
    <location>
        <position position="319"/>
    </location>
</feature>
<dbReference type="InterPro" id="IPR000209">
    <property type="entry name" value="Peptidase_S8/S53_dom"/>
</dbReference>
<dbReference type="GO" id="GO:0016787">
    <property type="term" value="F:hydrolase activity"/>
    <property type="evidence" value="ECO:0007669"/>
    <property type="project" value="UniProtKB-KW"/>
</dbReference>
<evidence type="ECO:0000256" key="1">
    <source>
        <dbReference type="ARBA" id="ARBA00011073"/>
    </source>
</evidence>
<dbReference type="PROSITE" id="PS00137">
    <property type="entry name" value="SUBTILASE_HIS"/>
    <property type="match status" value="1"/>
</dbReference>
<dbReference type="SUPFAM" id="SSF52743">
    <property type="entry name" value="Subtilisin-like"/>
    <property type="match status" value="1"/>
</dbReference>
<organism evidence="10 11">
    <name type="scientific">Meiothermus hypogaeus</name>
    <dbReference type="NCBI Taxonomy" id="884155"/>
    <lineage>
        <taxon>Bacteria</taxon>
        <taxon>Thermotogati</taxon>
        <taxon>Deinococcota</taxon>
        <taxon>Deinococci</taxon>
        <taxon>Thermales</taxon>
        <taxon>Thermaceae</taxon>
        <taxon>Meiothermus</taxon>
    </lineage>
</organism>
<proteinExistence type="inferred from homology"/>
<keyword evidence="2 5" id="KW-0645">Protease</keyword>
<dbReference type="InterPro" id="IPR023827">
    <property type="entry name" value="Peptidase_S8_Asp-AS"/>
</dbReference>
<evidence type="ECO:0000256" key="7">
    <source>
        <dbReference type="SAM" id="MobiDB-lite"/>
    </source>
</evidence>
<dbReference type="PROSITE" id="PS51892">
    <property type="entry name" value="SUBTILASE"/>
    <property type="match status" value="1"/>
</dbReference>
<comment type="similarity">
    <text evidence="1 5 6">Belongs to the peptidase S8 family.</text>
</comment>
<evidence type="ECO:0000259" key="9">
    <source>
        <dbReference type="Pfam" id="PF00082"/>
    </source>
</evidence>
<evidence type="ECO:0000313" key="11">
    <source>
        <dbReference type="Proteomes" id="UP000265443"/>
    </source>
</evidence>
<feature type="domain" description="Peptidase S8/S53" evidence="9">
    <location>
        <begin position="245"/>
        <end position="560"/>
    </location>
</feature>
<dbReference type="PRINTS" id="PR00723">
    <property type="entry name" value="SUBTILISIN"/>
</dbReference>
<dbReference type="InterPro" id="IPR024361">
    <property type="entry name" value="BACON"/>
</dbReference>
<evidence type="ECO:0000256" key="3">
    <source>
        <dbReference type="ARBA" id="ARBA00022801"/>
    </source>
</evidence>
<feature type="signal peptide" evidence="8">
    <location>
        <begin position="1"/>
        <end position="20"/>
    </location>
</feature>
<dbReference type="InterPro" id="IPR013783">
    <property type="entry name" value="Ig-like_fold"/>
</dbReference>
<dbReference type="CDD" id="cd14948">
    <property type="entry name" value="BACON"/>
    <property type="match status" value="1"/>
</dbReference>
<dbReference type="InterPro" id="IPR036852">
    <property type="entry name" value="Peptidase_S8/S53_dom_sf"/>
</dbReference>
<feature type="chain" id="PRO_5046406015" evidence="8">
    <location>
        <begin position="21"/>
        <end position="647"/>
    </location>
</feature>
<protein>
    <submittedName>
        <fullName evidence="10">Thermophilic serine proteinase</fullName>
        <ecNumber evidence="10">3.4.21.-</ecNumber>
    </submittedName>
</protein>
<feature type="active site" description="Charge relay system" evidence="5">
    <location>
        <position position="512"/>
    </location>
</feature>
<dbReference type="Proteomes" id="UP000265443">
    <property type="component" value="Unassembled WGS sequence"/>
</dbReference>
<evidence type="ECO:0000256" key="5">
    <source>
        <dbReference type="PROSITE-ProRule" id="PRU01240"/>
    </source>
</evidence>
<dbReference type="Pfam" id="PF00082">
    <property type="entry name" value="Peptidase_S8"/>
    <property type="match status" value="1"/>
</dbReference>
<dbReference type="RefSeq" id="WP_119339404.1">
    <property type="nucleotide sequence ID" value="NZ_QWKY01000001.1"/>
</dbReference>
<dbReference type="InterPro" id="IPR022398">
    <property type="entry name" value="Peptidase_S8_His-AS"/>
</dbReference>
<gene>
    <name evidence="10" type="ORF">Mhypo_00105</name>
</gene>
<keyword evidence="8" id="KW-0732">Signal</keyword>
<dbReference type="EMBL" id="QWKY01000001">
    <property type="protein sequence ID" value="RIH81064.1"/>
    <property type="molecule type" value="Genomic_DNA"/>
</dbReference>
<sequence length="647" mass="68152">MRRFLLLVWLLVGCSTQSSLAPGPAQSIPGEVVMEGLEGSLTLRVGSNVAWRVDSLATWLNVSPQSGIGPQVVKLQADFEGEIASQSEYSSSLRVTGDVEATVAVRLPLVRVVGKLTEELASSASMAELARLGVREPAPMAQPETQSTQPTEVLVKYRRDLRAVALPQGSRVLSHDQVGRITKLSTTNPEALLQRLRLDPSVEWAEINGTVSAQGEPTDQFYPQQWYLRSTGARFTYLQTYTTPITVAVVDTGVRYDHPDLAGRLWLPGEGAYDFVGDAASPTDPNQPYDPCADPAPGNPGDADPSDPCDLLSRTGGSHGTHVTGIVVAGSGNFTPACPTCTDSGIVGMAHNAPIKVLPLRVLDSIGNGTFEDVALAVRYAAGIPVQKAGQTLNNPRPAQVINLSLGSTSFSNLMCEAVADAAARGVLVVAAAGNFQTRNPGALVYPAACPGAISVGATDQYNQVAYYSQQNASVDVVAPGGNTAQPGGGVLSSTWNYSLNQPNYTFYMGTSQATPQVAAALAMVLSAGKASNATEAWNLIRSHLTDLGPPGRDDAYGHGLLNLPGAFAWTLPRGGFLVSFMGPSSRQVVVSDGVFETYLVPGRYLVTACRDDSGNNLCDAGEPKLERTLQVGARSSLDLGTMVVRP</sequence>
<evidence type="ECO:0000313" key="10">
    <source>
        <dbReference type="EMBL" id="RIH81064.1"/>
    </source>
</evidence>
<keyword evidence="3 5" id="KW-0378">Hydrolase</keyword>
<reference evidence="10 11" key="1">
    <citation type="submission" date="2018-08" db="EMBL/GenBank/DDBJ databases">
        <title>Meiothermus hypogaeus DSM 23238 genome sequencing project.</title>
        <authorList>
            <person name="Da Costa M.S."/>
            <person name="Albuquerque L."/>
            <person name="Raposo P."/>
            <person name="Froufe H.J.C."/>
            <person name="Barroso C.S."/>
            <person name="Egas C."/>
        </authorList>
    </citation>
    <scope>NUCLEOTIDE SEQUENCE [LARGE SCALE GENOMIC DNA]</scope>
    <source>
        <strain evidence="10 11">DSM 23238</strain>
    </source>
</reference>
<dbReference type="EC" id="3.4.21.-" evidence="10"/>
<dbReference type="PROSITE" id="PS00136">
    <property type="entry name" value="SUBTILASE_ASP"/>
    <property type="match status" value="1"/>
</dbReference>
<dbReference type="PANTHER" id="PTHR43806:SF11">
    <property type="entry name" value="CEREVISIN-RELATED"/>
    <property type="match status" value="1"/>
</dbReference>
<keyword evidence="4 5" id="KW-0720">Serine protease</keyword>
<dbReference type="InterPro" id="IPR023828">
    <property type="entry name" value="Peptidase_S8_Ser-AS"/>
</dbReference>
<dbReference type="PANTHER" id="PTHR43806">
    <property type="entry name" value="PEPTIDASE S8"/>
    <property type="match status" value="1"/>
</dbReference>
<feature type="region of interest" description="Disordered" evidence="7">
    <location>
        <begin position="277"/>
        <end position="307"/>
    </location>
</feature>
<evidence type="ECO:0000256" key="2">
    <source>
        <dbReference type="ARBA" id="ARBA00022670"/>
    </source>
</evidence>
<name>A0ABX9MUC8_9DEIN</name>
<dbReference type="InterPro" id="IPR015500">
    <property type="entry name" value="Peptidase_S8_subtilisin-rel"/>
</dbReference>
<evidence type="ECO:0000256" key="6">
    <source>
        <dbReference type="RuleBase" id="RU003355"/>
    </source>
</evidence>
<feature type="active site" description="Charge relay system" evidence="5">
    <location>
        <position position="251"/>
    </location>
</feature>
<feature type="compositionally biased region" description="Low complexity" evidence="7">
    <location>
        <begin position="290"/>
        <end position="307"/>
    </location>
</feature>
<dbReference type="PROSITE" id="PS00138">
    <property type="entry name" value="SUBTILASE_SER"/>
    <property type="match status" value="1"/>
</dbReference>
<dbReference type="Gene3D" id="3.40.50.200">
    <property type="entry name" value="Peptidase S8/S53 domain"/>
    <property type="match status" value="1"/>
</dbReference>